<proteinExistence type="predicted"/>
<dbReference type="PANTHER" id="PTHR12147">
    <property type="entry name" value="METALLOPEPTIDASE M28 FAMILY MEMBER"/>
    <property type="match status" value="1"/>
</dbReference>
<comment type="caution">
    <text evidence="3">The sequence shown here is derived from an EMBL/GenBank/DDBJ whole genome shotgun (WGS) entry which is preliminary data.</text>
</comment>
<dbReference type="GO" id="GO:0008235">
    <property type="term" value="F:metalloexopeptidase activity"/>
    <property type="evidence" value="ECO:0007669"/>
    <property type="project" value="InterPro"/>
</dbReference>
<dbReference type="Gene3D" id="3.40.630.10">
    <property type="entry name" value="Zn peptidases"/>
    <property type="match status" value="1"/>
</dbReference>
<feature type="signal peptide" evidence="1">
    <location>
        <begin position="1"/>
        <end position="23"/>
    </location>
</feature>
<name>A0A4R2EKI6_9BACT</name>
<accession>A0A4R2EKI6</accession>
<evidence type="ECO:0000259" key="2">
    <source>
        <dbReference type="Pfam" id="PF04389"/>
    </source>
</evidence>
<reference evidence="3 4" key="1">
    <citation type="submission" date="2019-03" db="EMBL/GenBank/DDBJ databases">
        <title>Genomic Encyclopedia of Archaeal and Bacterial Type Strains, Phase II (KMG-II): from individual species to whole genera.</title>
        <authorList>
            <person name="Goeker M."/>
        </authorList>
    </citation>
    <scope>NUCLEOTIDE SEQUENCE [LARGE SCALE GENOMIC DNA]</scope>
    <source>
        <strain evidence="3 4">RL-C</strain>
    </source>
</reference>
<organism evidence="3 4">
    <name type="scientific">Acetobacteroides hydrogenigenes</name>
    <dbReference type="NCBI Taxonomy" id="979970"/>
    <lineage>
        <taxon>Bacteria</taxon>
        <taxon>Pseudomonadati</taxon>
        <taxon>Bacteroidota</taxon>
        <taxon>Bacteroidia</taxon>
        <taxon>Bacteroidales</taxon>
        <taxon>Rikenellaceae</taxon>
        <taxon>Acetobacteroides</taxon>
    </lineage>
</organism>
<dbReference type="OrthoDB" id="9764939at2"/>
<dbReference type="AlphaFoldDB" id="A0A4R2EKI6"/>
<evidence type="ECO:0000313" key="3">
    <source>
        <dbReference type="EMBL" id="TCN68895.1"/>
    </source>
</evidence>
<dbReference type="PANTHER" id="PTHR12147:SF26">
    <property type="entry name" value="PEPTIDASE M28 DOMAIN-CONTAINING PROTEIN"/>
    <property type="match status" value="1"/>
</dbReference>
<dbReference type="InterPro" id="IPR045175">
    <property type="entry name" value="M28_fam"/>
</dbReference>
<dbReference type="Pfam" id="PF04389">
    <property type="entry name" value="Peptidase_M28"/>
    <property type="match status" value="1"/>
</dbReference>
<dbReference type="Proteomes" id="UP000294830">
    <property type="component" value="Unassembled WGS sequence"/>
</dbReference>
<feature type="chain" id="PRO_5020591177" evidence="1">
    <location>
        <begin position="24"/>
        <end position="516"/>
    </location>
</feature>
<evidence type="ECO:0000313" key="4">
    <source>
        <dbReference type="Proteomes" id="UP000294830"/>
    </source>
</evidence>
<gene>
    <name evidence="3" type="ORF">CLV25_10597</name>
</gene>
<dbReference type="SUPFAM" id="SSF53187">
    <property type="entry name" value="Zn-dependent exopeptidases"/>
    <property type="match status" value="1"/>
</dbReference>
<keyword evidence="1" id="KW-0732">Signal</keyword>
<keyword evidence="4" id="KW-1185">Reference proteome</keyword>
<sequence length="516" mass="56243">MKRNRALALLAIAIGAFTIRAEAQDAATQKGLDAITTSAISAHVGFLASPLLEGRYTSERGAALASEYIATMFTHYGVSPAGDRVNGKRGYFQSFDLYRYSAPTNQRMSIESAAGTVVPTPDADYLIANRRLTNGFSLAGEVVYVGYGLCLPELGIDSYGKQDIKGKLVVVLPLTKERLMASPIAAKGLSNEKISSILDNQESELTKRKPAAIIYLRTSTEIAEKRPHRGPVTSSFDDVMGIPAEAYNAPILRVSLSKAMISSALKQSGVEVDAPLDARFKAVQTRIKISLSGDITATPLKDRNVLGMVAGEDTTRCIIVGAHYDHHGMFNGVLYPGADDNASGTAGIIMLAKALKESGIKPKVNIIFALWTGEEKGLIGSTYYARNPIFPLDRTGMYVNYDMIGRNAAEDTARLRAHFFFLDKLPRIKEIVEANNAKLGGILRLSNAPTEGGYWSDHGPFYERNVPFMGWAAGNHPDYHKPTDTAEKIDPEKIQRITKLSFLNMLDLAKEFGENR</sequence>
<protein>
    <submittedName>
        <fullName evidence="3">Peptidase M28-like protein</fullName>
    </submittedName>
</protein>
<evidence type="ECO:0000256" key="1">
    <source>
        <dbReference type="SAM" id="SignalP"/>
    </source>
</evidence>
<feature type="domain" description="Peptidase M28" evidence="2">
    <location>
        <begin position="304"/>
        <end position="500"/>
    </location>
</feature>
<dbReference type="EMBL" id="SLWB01000005">
    <property type="protein sequence ID" value="TCN68895.1"/>
    <property type="molecule type" value="Genomic_DNA"/>
</dbReference>
<dbReference type="InterPro" id="IPR007484">
    <property type="entry name" value="Peptidase_M28"/>
</dbReference>
<dbReference type="GO" id="GO:0006508">
    <property type="term" value="P:proteolysis"/>
    <property type="evidence" value="ECO:0007669"/>
    <property type="project" value="InterPro"/>
</dbReference>
<dbReference type="Gene3D" id="3.50.30.30">
    <property type="match status" value="1"/>
</dbReference>
<dbReference type="RefSeq" id="WP_131838914.1">
    <property type="nucleotide sequence ID" value="NZ_SLWB01000005.1"/>
</dbReference>